<gene>
    <name evidence="1" type="ORF">BDM02DRAFT_3151926</name>
</gene>
<dbReference type="Proteomes" id="UP000886501">
    <property type="component" value="Unassembled WGS sequence"/>
</dbReference>
<proteinExistence type="predicted"/>
<feature type="non-terminal residue" evidence="1">
    <location>
        <position position="1"/>
    </location>
</feature>
<name>A0ACB6Z0H7_THEGA</name>
<accession>A0ACB6Z0H7</accession>
<comment type="caution">
    <text evidence="1">The sequence shown here is derived from an EMBL/GenBank/DDBJ whole genome shotgun (WGS) entry which is preliminary data.</text>
</comment>
<reference evidence="1" key="1">
    <citation type="submission" date="2019-10" db="EMBL/GenBank/DDBJ databases">
        <authorList>
            <consortium name="DOE Joint Genome Institute"/>
            <person name="Kuo A."/>
            <person name="Miyauchi S."/>
            <person name="Kiss E."/>
            <person name="Drula E."/>
            <person name="Kohler A."/>
            <person name="Sanchez-Garcia M."/>
            <person name="Andreopoulos B."/>
            <person name="Barry K.W."/>
            <person name="Bonito G."/>
            <person name="Buee M."/>
            <person name="Carver A."/>
            <person name="Chen C."/>
            <person name="Cichocki N."/>
            <person name="Clum A."/>
            <person name="Culley D."/>
            <person name="Crous P.W."/>
            <person name="Fauchery L."/>
            <person name="Girlanda M."/>
            <person name="Hayes R."/>
            <person name="Keri Z."/>
            <person name="Labutti K."/>
            <person name="Lipzen A."/>
            <person name="Lombard V."/>
            <person name="Magnuson J."/>
            <person name="Maillard F."/>
            <person name="Morin E."/>
            <person name="Murat C."/>
            <person name="Nolan M."/>
            <person name="Ohm R."/>
            <person name="Pangilinan J."/>
            <person name="Pereira M."/>
            <person name="Perotto S."/>
            <person name="Peter M."/>
            <person name="Riley R."/>
            <person name="Sitrit Y."/>
            <person name="Stielow B."/>
            <person name="Szollosi G."/>
            <person name="Zifcakova L."/>
            <person name="Stursova M."/>
            <person name="Spatafora J.W."/>
            <person name="Tedersoo L."/>
            <person name="Vaario L.-M."/>
            <person name="Yamada A."/>
            <person name="Yan M."/>
            <person name="Wang P."/>
            <person name="Xu J."/>
            <person name="Bruns T."/>
            <person name="Baldrian P."/>
            <person name="Vilgalys R."/>
            <person name="Henrissat B."/>
            <person name="Grigoriev I.V."/>
            <person name="Hibbett D."/>
            <person name="Nagy L.G."/>
            <person name="Martin F.M."/>
        </authorList>
    </citation>
    <scope>NUCLEOTIDE SEQUENCE</scope>
    <source>
        <strain evidence="1">P2</strain>
    </source>
</reference>
<organism evidence="1 2">
    <name type="scientific">Thelephora ganbajun</name>
    <name type="common">Ganba fungus</name>
    <dbReference type="NCBI Taxonomy" id="370292"/>
    <lineage>
        <taxon>Eukaryota</taxon>
        <taxon>Fungi</taxon>
        <taxon>Dikarya</taxon>
        <taxon>Basidiomycota</taxon>
        <taxon>Agaricomycotina</taxon>
        <taxon>Agaricomycetes</taxon>
        <taxon>Thelephorales</taxon>
        <taxon>Thelephoraceae</taxon>
        <taxon>Thelephora</taxon>
    </lineage>
</organism>
<dbReference type="EMBL" id="MU118293">
    <property type="protein sequence ID" value="KAF9643062.1"/>
    <property type="molecule type" value="Genomic_DNA"/>
</dbReference>
<evidence type="ECO:0000313" key="2">
    <source>
        <dbReference type="Proteomes" id="UP000886501"/>
    </source>
</evidence>
<protein>
    <submittedName>
        <fullName evidence="1">Uncharacterized protein</fullName>
    </submittedName>
</protein>
<keyword evidence="2" id="KW-1185">Reference proteome</keyword>
<sequence>LPPLNKDACPNFPPYAVWIKGLDTFTTARKYAQRDPTVRGKVAALNLASDRYRAGGWRTLVRASLPLNVI</sequence>
<reference evidence="1" key="2">
    <citation type="journal article" date="2020" name="Nat. Commun.">
        <title>Large-scale genome sequencing of mycorrhizal fungi provides insights into the early evolution of symbiotic traits.</title>
        <authorList>
            <person name="Miyauchi S."/>
            <person name="Kiss E."/>
            <person name="Kuo A."/>
            <person name="Drula E."/>
            <person name="Kohler A."/>
            <person name="Sanchez-Garcia M."/>
            <person name="Morin E."/>
            <person name="Andreopoulos B."/>
            <person name="Barry K.W."/>
            <person name="Bonito G."/>
            <person name="Buee M."/>
            <person name="Carver A."/>
            <person name="Chen C."/>
            <person name="Cichocki N."/>
            <person name="Clum A."/>
            <person name="Culley D."/>
            <person name="Crous P.W."/>
            <person name="Fauchery L."/>
            <person name="Girlanda M."/>
            <person name="Hayes R.D."/>
            <person name="Keri Z."/>
            <person name="LaButti K."/>
            <person name="Lipzen A."/>
            <person name="Lombard V."/>
            <person name="Magnuson J."/>
            <person name="Maillard F."/>
            <person name="Murat C."/>
            <person name="Nolan M."/>
            <person name="Ohm R.A."/>
            <person name="Pangilinan J."/>
            <person name="Pereira M.F."/>
            <person name="Perotto S."/>
            <person name="Peter M."/>
            <person name="Pfister S."/>
            <person name="Riley R."/>
            <person name="Sitrit Y."/>
            <person name="Stielow J.B."/>
            <person name="Szollosi G."/>
            <person name="Zifcakova L."/>
            <person name="Stursova M."/>
            <person name="Spatafora J.W."/>
            <person name="Tedersoo L."/>
            <person name="Vaario L.M."/>
            <person name="Yamada A."/>
            <person name="Yan M."/>
            <person name="Wang P."/>
            <person name="Xu J."/>
            <person name="Bruns T."/>
            <person name="Baldrian P."/>
            <person name="Vilgalys R."/>
            <person name="Dunand C."/>
            <person name="Henrissat B."/>
            <person name="Grigoriev I.V."/>
            <person name="Hibbett D."/>
            <person name="Nagy L.G."/>
            <person name="Martin F.M."/>
        </authorList>
    </citation>
    <scope>NUCLEOTIDE SEQUENCE</scope>
    <source>
        <strain evidence="1">P2</strain>
    </source>
</reference>
<evidence type="ECO:0000313" key="1">
    <source>
        <dbReference type="EMBL" id="KAF9643062.1"/>
    </source>
</evidence>